<dbReference type="EMBL" id="BAABJO010000008">
    <property type="protein sequence ID" value="GAA5120184.1"/>
    <property type="molecule type" value="Genomic_DNA"/>
</dbReference>
<dbReference type="InterPro" id="IPR013154">
    <property type="entry name" value="ADH-like_N"/>
</dbReference>
<evidence type="ECO:0000256" key="5">
    <source>
        <dbReference type="ARBA" id="ARBA00023002"/>
    </source>
</evidence>
<evidence type="ECO:0000313" key="10">
    <source>
        <dbReference type="Proteomes" id="UP001500804"/>
    </source>
</evidence>
<dbReference type="Pfam" id="PF08240">
    <property type="entry name" value="ADH_N"/>
    <property type="match status" value="1"/>
</dbReference>
<dbReference type="PROSITE" id="PS00059">
    <property type="entry name" value="ADH_ZINC"/>
    <property type="match status" value="1"/>
</dbReference>
<dbReference type="PANTHER" id="PTHR43161">
    <property type="entry name" value="SORBITOL DEHYDROGENASE"/>
    <property type="match status" value="1"/>
</dbReference>
<dbReference type="InterPro" id="IPR002328">
    <property type="entry name" value="ADH_Zn_CS"/>
</dbReference>
<comment type="cofactor">
    <cofactor evidence="1 6">
        <name>Zn(2+)</name>
        <dbReference type="ChEBI" id="CHEBI:29105"/>
    </cofactor>
</comment>
<dbReference type="InterPro" id="IPR011032">
    <property type="entry name" value="GroES-like_sf"/>
</dbReference>
<evidence type="ECO:0000256" key="2">
    <source>
        <dbReference type="ARBA" id="ARBA00008072"/>
    </source>
</evidence>
<comment type="caution">
    <text evidence="9">The sequence shown here is derived from an EMBL/GenBank/DDBJ whole genome shotgun (WGS) entry which is preliminary data.</text>
</comment>
<evidence type="ECO:0000256" key="4">
    <source>
        <dbReference type="ARBA" id="ARBA00022833"/>
    </source>
</evidence>
<dbReference type="Gene3D" id="3.40.50.720">
    <property type="entry name" value="NAD(P)-binding Rossmann-like Domain"/>
    <property type="match status" value="1"/>
</dbReference>
<keyword evidence="10" id="KW-1185">Reference proteome</keyword>
<feature type="domain" description="Alcohol dehydrogenase-like N-terminal" evidence="8">
    <location>
        <begin position="23"/>
        <end position="135"/>
    </location>
</feature>
<evidence type="ECO:0000259" key="8">
    <source>
        <dbReference type="Pfam" id="PF08240"/>
    </source>
</evidence>
<proteinExistence type="inferred from homology"/>
<evidence type="ECO:0000256" key="3">
    <source>
        <dbReference type="ARBA" id="ARBA00022723"/>
    </source>
</evidence>
<keyword evidence="4 6" id="KW-0862">Zinc</keyword>
<evidence type="ECO:0000256" key="1">
    <source>
        <dbReference type="ARBA" id="ARBA00001947"/>
    </source>
</evidence>
<dbReference type="InterPro" id="IPR036291">
    <property type="entry name" value="NAD(P)-bd_dom_sf"/>
</dbReference>
<name>A0ABP9NJ03_9PSEU</name>
<keyword evidence="3 6" id="KW-0479">Metal-binding</keyword>
<comment type="similarity">
    <text evidence="2 6">Belongs to the zinc-containing alcohol dehydrogenase family.</text>
</comment>
<dbReference type="SUPFAM" id="SSF50129">
    <property type="entry name" value="GroES-like"/>
    <property type="match status" value="1"/>
</dbReference>
<gene>
    <name evidence="9" type="ORF">GCM10023320_27060</name>
</gene>
<dbReference type="SUPFAM" id="SSF51735">
    <property type="entry name" value="NAD(P)-binding Rossmann-fold domains"/>
    <property type="match status" value="1"/>
</dbReference>
<protein>
    <submittedName>
        <fullName evidence="9">Galactitol-1-phosphate 5-dehydrogenase</fullName>
    </submittedName>
</protein>
<dbReference type="Gene3D" id="3.90.180.10">
    <property type="entry name" value="Medium-chain alcohol dehydrogenases, catalytic domain"/>
    <property type="match status" value="1"/>
</dbReference>
<feature type="domain" description="Alcohol dehydrogenase-like C-terminal" evidence="7">
    <location>
        <begin position="174"/>
        <end position="301"/>
    </location>
</feature>
<reference evidence="10" key="1">
    <citation type="journal article" date="2019" name="Int. J. Syst. Evol. Microbiol.">
        <title>The Global Catalogue of Microorganisms (GCM) 10K type strain sequencing project: providing services to taxonomists for standard genome sequencing and annotation.</title>
        <authorList>
            <consortium name="The Broad Institute Genomics Platform"/>
            <consortium name="The Broad Institute Genome Sequencing Center for Infectious Disease"/>
            <person name="Wu L."/>
            <person name="Ma J."/>
        </authorList>
    </citation>
    <scope>NUCLEOTIDE SEQUENCE [LARGE SCALE GENOMIC DNA]</scope>
    <source>
        <strain evidence="10">JCM 18302</strain>
    </source>
</reference>
<accession>A0ABP9NJ03</accession>
<dbReference type="InterPro" id="IPR013149">
    <property type="entry name" value="ADH-like_C"/>
</dbReference>
<sequence length="347" mass="35514">MRALVLADFWKLTVDDVPEPAPGPGDVLIEVVATGICGSDVHGYTGENGRRVRGQVMGHETVGRVLAVGPEAGGGLAVGDAVTVNPVLWCGECRQCAMGREQACPHKQVIGVTPELRSAFAERMAVPARNAVPLPAGMPIEHGALVEPLAVGHHALVRGGCGAGEAVLVIGGGPIGQACVLAARRQGAERVVVSEPAPHRRELNARLGAAVVDPTATDDVAAAVHAALDGEPTLVVDAVGTPQTLATAFACAPIGTTVVLVGMGAPTLDVAAYEISTKERSVVGSFCYSAAEFRDTARWAATEPDALDALIEGRTDLDGGPASFEALARGTAQASKILVFPRGRTDA</sequence>
<dbReference type="PANTHER" id="PTHR43161:SF9">
    <property type="entry name" value="SORBITOL DEHYDROGENASE"/>
    <property type="match status" value="1"/>
</dbReference>
<dbReference type="Pfam" id="PF00107">
    <property type="entry name" value="ADH_zinc_N"/>
    <property type="match status" value="1"/>
</dbReference>
<keyword evidence="5" id="KW-0560">Oxidoreductase</keyword>
<evidence type="ECO:0000259" key="7">
    <source>
        <dbReference type="Pfam" id="PF00107"/>
    </source>
</evidence>
<organism evidence="9 10">
    <name type="scientific">Pseudonocardia adelaidensis</name>
    <dbReference type="NCBI Taxonomy" id="648754"/>
    <lineage>
        <taxon>Bacteria</taxon>
        <taxon>Bacillati</taxon>
        <taxon>Actinomycetota</taxon>
        <taxon>Actinomycetes</taxon>
        <taxon>Pseudonocardiales</taxon>
        <taxon>Pseudonocardiaceae</taxon>
        <taxon>Pseudonocardia</taxon>
    </lineage>
</organism>
<evidence type="ECO:0000313" key="9">
    <source>
        <dbReference type="EMBL" id="GAA5120184.1"/>
    </source>
</evidence>
<dbReference type="RefSeq" id="WP_345605332.1">
    <property type="nucleotide sequence ID" value="NZ_BAABJO010000008.1"/>
</dbReference>
<dbReference type="Proteomes" id="UP001500804">
    <property type="component" value="Unassembled WGS sequence"/>
</dbReference>
<evidence type="ECO:0000256" key="6">
    <source>
        <dbReference type="RuleBase" id="RU361277"/>
    </source>
</evidence>